<keyword evidence="2" id="KW-0378">Hydrolase</keyword>
<dbReference type="OrthoDB" id="6117067at2"/>
<comment type="caution">
    <text evidence="2">The sequence shown here is derived from an EMBL/GenBank/DDBJ whole genome shotgun (WGS) entry which is preliminary data.</text>
</comment>
<dbReference type="InterPro" id="IPR050266">
    <property type="entry name" value="AB_hydrolase_sf"/>
</dbReference>
<dbReference type="PANTHER" id="PTHR43798">
    <property type="entry name" value="MONOACYLGLYCEROL LIPASE"/>
    <property type="match status" value="1"/>
</dbReference>
<sequence>MPTAPFFREAGAGPTVLCLHSNAAHSGQWRPLMEMLADRFRVVTVDSWGSGKSPEWPSDREIRLADEVALIEPLIASARGGVHLVGHSYGACIALKAALMHPAQVRSLSVYEPTIFALVDRDTPRPNRTEGIQQAVRASAACLDRGDGEGAARAFIDFWMGEGSFDRTPAERRPPIVDSVRNIRRWAHALLTEPATLEDLGRLRIPVLYMVGGRSPDSSHCVAERLVPVLANARRVDFPQLGHMGPVTQPEPVNRAIAGFLDEVARA</sequence>
<dbReference type="InterPro" id="IPR000073">
    <property type="entry name" value="AB_hydrolase_1"/>
</dbReference>
<reference evidence="2 3" key="1">
    <citation type="submission" date="2019-03" db="EMBL/GenBank/DDBJ databases">
        <title>Ramlibacter henchirensis DSM 14656, whole genome shotgun sequence.</title>
        <authorList>
            <person name="Zhang X."/>
            <person name="Feng G."/>
            <person name="Zhu H."/>
        </authorList>
    </citation>
    <scope>NUCLEOTIDE SEQUENCE [LARGE SCALE GENOMIC DNA]</scope>
    <source>
        <strain evidence="2 3">DSM 14656</strain>
    </source>
</reference>
<dbReference type="Pfam" id="PF00561">
    <property type="entry name" value="Abhydrolase_1"/>
    <property type="match status" value="1"/>
</dbReference>
<dbReference type="EMBL" id="SMLM01000002">
    <property type="protein sequence ID" value="TFZ02271.1"/>
    <property type="molecule type" value="Genomic_DNA"/>
</dbReference>
<evidence type="ECO:0000313" key="2">
    <source>
        <dbReference type="EMBL" id="TFZ02271.1"/>
    </source>
</evidence>
<organism evidence="2 3">
    <name type="scientific">Ramlibacter henchirensis</name>
    <dbReference type="NCBI Taxonomy" id="204072"/>
    <lineage>
        <taxon>Bacteria</taxon>
        <taxon>Pseudomonadati</taxon>
        <taxon>Pseudomonadota</taxon>
        <taxon>Betaproteobacteria</taxon>
        <taxon>Burkholderiales</taxon>
        <taxon>Comamonadaceae</taxon>
        <taxon>Ramlibacter</taxon>
    </lineage>
</organism>
<feature type="domain" description="AB hydrolase-1" evidence="1">
    <location>
        <begin position="14"/>
        <end position="245"/>
    </location>
</feature>
<evidence type="ECO:0000313" key="3">
    <source>
        <dbReference type="Proteomes" id="UP000298180"/>
    </source>
</evidence>
<dbReference type="Gene3D" id="3.40.50.1820">
    <property type="entry name" value="alpha/beta hydrolase"/>
    <property type="match status" value="1"/>
</dbReference>
<accession>A0A4Z0BTV1</accession>
<dbReference type="InterPro" id="IPR029058">
    <property type="entry name" value="AB_hydrolase_fold"/>
</dbReference>
<dbReference type="SUPFAM" id="SSF53474">
    <property type="entry name" value="alpha/beta-Hydrolases"/>
    <property type="match status" value="1"/>
</dbReference>
<protein>
    <submittedName>
        <fullName evidence="2">Alpha/beta hydrolase</fullName>
    </submittedName>
</protein>
<proteinExistence type="predicted"/>
<dbReference type="AlphaFoldDB" id="A0A4Z0BTV1"/>
<evidence type="ECO:0000259" key="1">
    <source>
        <dbReference type="Pfam" id="PF00561"/>
    </source>
</evidence>
<dbReference type="GO" id="GO:0016787">
    <property type="term" value="F:hydrolase activity"/>
    <property type="evidence" value="ECO:0007669"/>
    <property type="project" value="UniProtKB-KW"/>
</dbReference>
<keyword evidence="3" id="KW-1185">Reference proteome</keyword>
<dbReference type="Proteomes" id="UP000298180">
    <property type="component" value="Unassembled WGS sequence"/>
</dbReference>
<gene>
    <name evidence="2" type="ORF">EZ313_13435</name>
</gene>
<dbReference type="PRINTS" id="PR00111">
    <property type="entry name" value="ABHYDROLASE"/>
</dbReference>
<dbReference type="RefSeq" id="WP_135263798.1">
    <property type="nucleotide sequence ID" value="NZ_SMLM01000002.1"/>
</dbReference>
<name>A0A4Z0BTV1_9BURK</name>